<evidence type="ECO:0000313" key="2">
    <source>
        <dbReference type="EMBL" id="MBB5431910.1"/>
    </source>
</evidence>
<name>A0A7W8QLE7_9ACTN</name>
<feature type="region of interest" description="Disordered" evidence="1">
    <location>
        <begin position="132"/>
        <end position="164"/>
    </location>
</feature>
<comment type="caution">
    <text evidence="2">The sequence shown here is derived from an EMBL/GenBank/DDBJ whole genome shotgun (WGS) entry which is preliminary data.</text>
</comment>
<gene>
    <name evidence="2" type="ORF">HDA36_001994</name>
</gene>
<proteinExistence type="predicted"/>
<organism evidence="2 3">
    <name type="scientific">Nocardiopsis composta</name>
    <dbReference type="NCBI Taxonomy" id="157465"/>
    <lineage>
        <taxon>Bacteria</taxon>
        <taxon>Bacillati</taxon>
        <taxon>Actinomycetota</taxon>
        <taxon>Actinomycetes</taxon>
        <taxon>Streptosporangiales</taxon>
        <taxon>Nocardiopsidaceae</taxon>
        <taxon>Nocardiopsis</taxon>
    </lineage>
</organism>
<evidence type="ECO:0000256" key="1">
    <source>
        <dbReference type="SAM" id="MobiDB-lite"/>
    </source>
</evidence>
<dbReference type="EMBL" id="JACHDB010000001">
    <property type="protein sequence ID" value="MBB5431910.1"/>
    <property type="molecule type" value="Genomic_DNA"/>
</dbReference>
<protein>
    <submittedName>
        <fullName evidence="2">Uncharacterized protein</fullName>
    </submittedName>
</protein>
<dbReference type="RefSeq" id="WP_184391554.1">
    <property type="nucleotide sequence ID" value="NZ_BAAAJD010000137.1"/>
</dbReference>
<dbReference type="Proteomes" id="UP000572635">
    <property type="component" value="Unassembled WGS sequence"/>
</dbReference>
<evidence type="ECO:0000313" key="3">
    <source>
        <dbReference type="Proteomes" id="UP000572635"/>
    </source>
</evidence>
<sequence length="357" mass="39278">MATGAVEGARDFGCHFHICNPEDFRETWPSTRDSLWHTVTGPIGAAQDGWDAATANIRGDYNAGYEERSAGRVALIVGSSVFGAIGLGIRSVPDPDLPSGGVATHLTAVTREGRLGNVAGAERAAENAERLAEASEEQARKDPTQENLDQAERDRRDAGRARSEAKAAPAFELLLDTRVGRDLNAFLHRQGTEIEFVNDPDRRGHVLYDPHTDTIIMGEDFLDGDPVEAASRIAHEMTHARQTSEEGNADPTRMDRDTYIKRSLEREADSVVSEIQVYEELWEQGHDIPITEWETTYNNSYESYMEESEGSGMSREQAEENADIVARGELAGLIGAQYPSAGNIPYAEYYGNAWDQS</sequence>
<accession>A0A7W8QLE7</accession>
<dbReference type="AlphaFoldDB" id="A0A7W8QLE7"/>
<keyword evidence="3" id="KW-1185">Reference proteome</keyword>
<reference evidence="2 3" key="1">
    <citation type="submission" date="2020-08" db="EMBL/GenBank/DDBJ databases">
        <title>Sequencing the genomes of 1000 actinobacteria strains.</title>
        <authorList>
            <person name="Klenk H.-P."/>
        </authorList>
    </citation>
    <scope>NUCLEOTIDE SEQUENCE [LARGE SCALE GENOMIC DNA]</scope>
    <source>
        <strain evidence="2 3">DSM 44551</strain>
    </source>
</reference>